<gene>
    <name evidence="1" type="ORF">PENTCL1PPCAC_22621</name>
</gene>
<evidence type="ECO:0000313" key="1">
    <source>
        <dbReference type="EMBL" id="GMT00447.1"/>
    </source>
</evidence>
<dbReference type="Proteomes" id="UP001432027">
    <property type="component" value="Unassembled WGS sequence"/>
</dbReference>
<organism evidence="1 2">
    <name type="scientific">Pristionchus entomophagus</name>
    <dbReference type="NCBI Taxonomy" id="358040"/>
    <lineage>
        <taxon>Eukaryota</taxon>
        <taxon>Metazoa</taxon>
        <taxon>Ecdysozoa</taxon>
        <taxon>Nematoda</taxon>
        <taxon>Chromadorea</taxon>
        <taxon>Rhabditida</taxon>
        <taxon>Rhabditina</taxon>
        <taxon>Diplogasteromorpha</taxon>
        <taxon>Diplogasteroidea</taxon>
        <taxon>Neodiplogasteridae</taxon>
        <taxon>Pristionchus</taxon>
    </lineage>
</organism>
<feature type="non-terminal residue" evidence="1">
    <location>
        <position position="1"/>
    </location>
</feature>
<reference evidence="1" key="1">
    <citation type="submission" date="2023-10" db="EMBL/GenBank/DDBJ databases">
        <title>Genome assembly of Pristionchus species.</title>
        <authorList>
            <person name="Yoshida K."/>
            <person name="Sommer R.J."/>
        </authorList>
    </citation>
    <scope>NUCLEOTIDE SEQUENCE</scope>
    <source>
        <strain evidence="1">RS0144</strain>
    </source>
</reference>
<protein>
    <recommendedName>
        <fullName evidence="3">Ribosomal protein</fullName>
    </recommendedName>
</protein>
<dbReference type="AlphaFoldDB" id="A0AAV5U1W3"/>
<dbReference type="EMBL" id="BTSX01000005">
    <property type="protein sequence ID" value="GMT00447.1"/>
    <property type="molecule type" value="Genomic_DNA"/>
</dbReference>
<accession>A0AAV5U1W3</accession>
<proteinExistence type="predicted"/>
<evidence type="ECO:0000313" key="2">
    <source>
        <dbReference type="Proteomes" id="UP001432027"/>
    </source>
</evidence>
<comment type="caution">
    <text evidence="1">The sequence shown here is derived from an EMBL/GenBank/DDBJ whole genome shotgun (WGS) entry which is preliminary data.</text>
</comment>
<evidence type="ECO:0008006" key="3">
    <source>
        <dbReference type="Google" id="ProtNLM"/>
    </source>
</evidence>
<name>A0AAV5U1W3_9BILA</name>
<keyword evidence="2" id="KW-1185">Reference proteome</keyword>
<sequence>KLGEKGALHGQAHDRIDDVIVGSSKGSDCLVPGDVGLTHHEFDVLLLDTRGILLSAIFILSDRSETRSRGILRRLDSIDGIHLSVLAQILNLGLSEDDVGVRSGRLVNVRAVDDEEDVLKLQDADTADSMDGLESELGEQLAGLLLGARLLAGMDNLLGETSSLGHLKLTLADLSLFEAGDLLVVTAIRAVVRSDLLLELLLLLLSSSLLSLSLGLSNHD</sequence>